<dbReference type="AlphaFoldDB" id="A0A1S6U905"/>
<dbReference type="PANTHER" id="PTHR47755">
    <property type="entry name" value="CELL DIVISION PROTEIN FTSX"/>
    <property type="match status" value="1"/>
</dbReference>
<dbReference type="RefSeq" id="WP_078423755.1">
    <property type="nucleotide sequence ID" value="NZ_CP017018.1"/>
</dbReference>
<accession>A0A1S6U905</accession>
<gene>
    <name evidence="1" type="primary">ftsX</name>
    <name evidence="1" type="ORF">CPIN18021_1446</name>
</gene>
<dbReference type="KEGG" id="cpin:CPIN18020_1398"/>
<keyword evidence="2" id="KW-1185">Reference proteome</keyword>
<dbReference type="PANTHER" id="PTHR47755:SF1">
    <property type="entry name" value="CELL DIVISION PROTEIN FTSX"/>
    <property type="match status" value="1"/>
</dbReference>
<dbReference type="GO" id="GO:0016020">
    <property type="term" value="C:membrane"/>
    <property type="evidence" value="ECO:0007669"/>
    <property type="project" value="InterPro"/>
</dbReference>
<sequence length="266" mass="30607">MRLLRNNFSFILALIAILFSIQFSILANNTVKNYEKLMNNDYNIVIVSTKELSEAVIKPLINTFSSISQISSDKILNRLQNDISNKNLSILKNTLPKFYSLKLNSLPSTKYMNEIRQKLLKVDGINKIETFAKTHDKVYKTLKLTKSIAYIFMFLVAFIGLLLMSKQIRIWVYEHKERIEIMSLFGAGFWLKSSVLYKSAIFCAIFSTLIISLIFYFLPNINFIKEEVEQISINISKISLYDSLTLLVSALVFSFFAVSVVMKKAK</sequence>
<dbReference type="EMBL" id="CP017258">
    <property type="protein sequence ID" value="AQW88234.1"/>
    <property type="molecule type" value="Genomic_DNA"/>
</dbReference>
<keyword evidence="1" id="KW-0131">Cell cycle</keyword>
<dbReference type="Proteomes" id="UP000190868">
    <property type="component" value="Chromosome"/>
</dbReference>
<organism evidence="1 2">
    <name type="scientific">Campylobacter pinnipediorum subsp. caledonicus</name>
    <dbReference type="NCBI Taxonomy" id="1874362"/>
    <lineage>
        <taxon>Bacteria</taxon>
        <taxon>Pseudomonadati</taxon>
        <taxon>Campylobacterota</taxon>
        <taxon>Epsilonproteobacteria</taxon>
        <taxon>Campylobacterales</taxon>
        <taxon>Campylobacteraceae</taxon>
        <taxon>Campylobacter</taxon>
    </lineage>
</organism>
<dbReference type="GO" id="GO:0032153">
    <property type="term" value="C:cell division site"/>
    <property type="evidence" value="ECO:0007669"/>
    <property type="project" value="TreeGrafter"/>
</dbReference>
<protein>
    <submittedName>
        <fullName evidence="1">Cell division protein FtsX</fullName>
    </submittedName>
</protein>
<keyword evidence="1" id="KW-0132">Cell division</keyword>
<name>A0A1S6U905_9BACT</name>
<dbReference type="InterPro" id="IPR004513">
    <property type="entry name" value="FtsX"/>
</dbReference>
<dbReference type="GO" id="GO:0051301">
    <property type="term" value="P:cell division"/>
    <property type="evidence" value="ECO:0007669"/>
    <property type="project" value="UniProtKB-KW"/>
</dbReference>
<reference evidence="2" key="1">
    <citation type="submission" date="2016-09" db="EMBL/GenBank/DDBJ databases">
        <title>Comparative genomics of the Campylobacter concisus group.</title>
        <authorList>
            <person name="Miller W.G."/>
            <person name="Yee E."/>
            <person name="Chapman M.H."/>
            <person name="Huynh S."/>
            <person name="Bono J.L."/>
            <person name="On S.L.W."/>
            <person name="StLeger J."/>
            <person name="Foster G."/>
            <person name="Parker C.T."/>
        </authorList>
    </citation>
    <scope>NUCLEOTIDE SEQUENCE [LARGE SCALE GENOMIC DNA]</scope>
    <source>
        <strain evidence="2">RM18021</strain>
    </source>
</reference>
<evidence type="ECO:0000313" key="2">
    <source>
        <dbReference type="Proteomes" id="UP000190868"/>
    </source>
</evidence>
<proteinExistence type="predicted"/>
<evidence type="ECO:0000313" key="1">
    <source>
        <dbReference type="EMBL" id="AQW88234.1"/>
    </source>
</evidence>
<dbReference type="GeneID" id="56567038"/>